<dbReference type="InterPro" id="IPR051260">
    <property type="entry name" value="Diverse_substr_monoxygenases"/>
</dbReference>
<proteinExistence type="inferred from homology"/>
<evidence type="ECO:0000256" key="5">
    <source>
        <dbReference type="ARBA" id="ARBA00033748"/>
    </source>
</evidence>
<comment type="caution">
    <text evidence="7">The sequence shown here is derived from an EMBL/GenBank/DDBJ whole genome shotgun (WGS) entry which is preliminary data.</text>
</comment>
<reference evidence="7 8" key="1">
    <citation type="submission" date="2022-09" db="EMBL/GenBank/DDBJ databases">
        <authorList>
            <person name="Han X.L."/>
            <person name="Wang Q."/>
            <person name="Lu T."/>
        </authorList>
    </citation>
    <scope>NUCLEOTIDE SEQUENCE [LARGE SCALE GENOMIC DNA]</scope>
    <source>
        <strain evidence="7 8">WQ 127069</strain>
    </source>
</reference>
<dbReference type="InterPro" id="IPR036661">
    <property type="entry name" value="Luciferase-like_sf"/>
</dbReference>
<dbReference type="EMBL" id="JAOQIO010000121">
    <property type="protein sequence ID" value="MCU6797560.1"/>
    <property type="molecule type" value="Genomic_DNA"/>
</dbReference>
<dbReference type="PANTHER" id="PTHR30011:SF16">
    <property type="entry name" value="C2H2 FINGER DOMAIN TRANSCRIPTION FACTOR (EUROFUNG)-RELATED"/>
    <property type="match status" value="1"/>
</dbReference>
<dbReference type="Pfam" id="PF00296">
    <property type="entry name" value="Bac_luciferase"/>
    <property type="match status" value="1"/>
</dbReference>
<dbReference type="RefSeq" id="WP_262688324.1">
    <property type="nucleotide sequence ID" value="NZ_JAOQIO010000121.1"/>
</dbReference>
<dbReference type="SUPFAM" id="SSF51679">
    <property type="entry name" value="Bacterial luciferase-like"/>
    <property type="match status" value="1"/>
</dbReference>
<organism evidence="7 8">
    <name type="scientific">Paenibacillus baimaensis</name>
    <dbReference type="NCBI Taxonomy" id="2982185"/>
    <lineage>
        <taxon>Bacteria</taxon>
        <taxon>Bacillati</taxon>
        <taxon>Bacillota</taxon>
        <taxon>Bacilli</taxon>
        <taxon>Bacillales</taxon>
        <taxon>Paenibacillaceae</taxon>
        <taxon>Paenibacillus</taxon>
    </lineage>
</organism>
<evidence type="ECO:0000313" key="8">
    <source>
        <dbReference type="Proteomes" id="UP001652445"/>
    </source>
</evidence>
<evidence type="ECO:0000313" key="7">
    <source>
        <dbReference type="EMBL" id="MCU6797560.1"/>
    </source>
</evidence>
<protein>
    <submittedName>
        <fullName evidence="7">LLM class flavin-dependent oxidoreductase</fullName>
    </submittedName>
</protein>
<dbReference type="Gene3D" id="3.20.20.30">
    <property type="entry name" value="Luciferase-like domain"/>
    <property type="match status" value="1"/>
</dbReference>
<keyword evidence="3" id="KW-0560">Oxidoreductase</keyword>
<evidence type="ECO:0000256" key="2">
    <source>
        <dbReference type="ARBA" id="ARBA00022643"/>
    </source>
</evidence>
<dbReference type="InterPro" id="IPR016215">
    <property type="entry name" value="NTA_MOA"/>
</dbReference>
<evidence type="ECO:0000256" key="3">
    <source>
        <dbReference type="ARBA" id="ARBA00023002"/>
    </source>
</evidence>
<sequence length="456" mass="51642">MGKRIGLNLIEHSSPTGATYLWTHPDDHTEHYKDLSYWVELAQLLERAKFDTVFFPDALGVLTTYQNSRDVAVREAMSVPKNDPTYFIPAMASVTSHLGFTVTCSITYDHPYSLARKMTTLDHLTDGRIAWNVVTSNLKSAALNFGLTDQLDHDVRYDRGDEFLEVCYKLWERSWEDDAVIRDRQARIYTDPSKVHDIQHEGKFFRVPGIHLCEPSAQRTPVLFQAGSSERGREFAAKHAECIFLNAITSEETKFLTADIRRRAEQLGRDPIGIKFYPRLLPVIGTTEEEAKARLADYLSHVSTEGTLALVSSWTGIDLSVYKEEELLQFLEKRGTGTQHTADSLYRYDKDKKWTLSELSKLFAFGGLGGVTAGTPEQIADYMERFIDETDVDGFNISYMVRPSGIVEFAEQVVPILQNRGRVQTEYQTGTLRHKLFGSGSQLPADHPGKQVQLFP</sequence>
<keyword evidence="1" id="KW-0285">Flavoprotein</keyword>
<dbReference type="PIRSF" id="PIRSF000337">
    <property type="entry name" value="NTA_MOA"/>
    <property type="match status" value="1"/>
</dbReference>
<keyword evidence="2" id="KW-0288">FMN</keyword>
<evidence type="ECO:0000256" key="4">
    <source>
        <dbReference type="ARBA" id="ARBA00023033"/>
    </source>
</evidence>
<dbReference type="Proteomes" id="UP001652445">
    <property type="component" value="Unassembled WGS sequence"/>
</dbReference>
<comment type="similarity">
    <text evidence="5">Belongs to the NtaA/SnaA/DszA monooxygenase family.</text>
</comment>
<dbReference type="InterPro" id="IPR011251">
    <property type="entry name" value="Luciferase-like_dom"/>
</dbReference>
<dbReference type="CDD" id="cd01095">
    <property type="entry name" value="Nitrilotriacetate_monoxgenase"/>
    <property type="match status" value="1"/>
</dbReference>
<accession>A0ABT2USB8</accession>
<dbReference type="NCBIfam" id="TIGR03860">
    <property type="entry name" value="FMN_nitrolo"/>
    <property type="match status" value="1"/>
</dbReference>
<feature type="domain" description="Luciferase-like" evidence="6">
    <location>
        <begin position="23"/>
        <end position="386"/>
    </location>
</feature>
<evidence type="ECO:0000259" key="6">
    <source>
        <dbReference type="Pfam" id="PF00296"/>
    </source>
</evidence>
<gene>
    <name evidence="7" type="ORF">OB236_36085</name>
</gene>
<keyword evidence="4" id="KW-0503">Monooxygenase</keyword>
<dbReference type="PANTHER" id="PTHR30011">
    <property type="entry name" value="ALKANESULFONATE MONOOXYGENASE-RELATED"/>
    <property type="match status" value="1"/>
</dbReference>
<evidence type="ECO:0000256" key="1">
    <source>
        <dbReference type="ARBA" id="ARBA00022630"/>
    </source>
</evidence>
<name>A0ABT2USB8_9BACL</name>
<keyword evidence="8" id="KW-1185">Reference proteome</keyword>